<reference evidence="1" key="1">
    <citation type="journal article" date="2023" name="Science">
        <title>Genome structures resolve the early diversification of teleost fishes.</title>
        <authorList>
            <person name="Parey E."/>
            <person name="Louis A."/>
            <person name="Montfort J."/>
            <person name="Bouchez O."/>
            <person name="Roques C."/>
            <person name="Iampietro C."/>
            <person name="Lluch J."/>
            <person name="Castinel A."/>
            <person name="Donnadieu C."/>
            <person name="Desvignes T."/>
            <person name="Floi Bucao C."/>
            <person name="Jouanno E."/>
            <person name="Wen M."/>
            <person name="Mejri S."/>
            <person name="Dirks R."/>
            <person name="Jansen H."/>
            <person name="Henkel C."/>
            <person name="Chen W.J."/>
            <person name="Zahm M."/>
            <person name="Cabau C."/>
            <person name="Klopp C."/>
            <person name="Thompson A.W."/>
            <person name="Robinson-Rechavi M."/>
            <person name="Braasch I."/>
            <person name="Lecointre G."/>
            <person name="Bobe J."/>
            <person name="Postlethwait J.H."/>
            <person name="Berthelot C."/>
            <person name="Roest Crollius H."/>
            <person name="Guiguen Y."/>
        </authorList>
    </citation>
    <scope>NUCLEOTIDE SEQUENCE</scope>
    <source>
        <strain evidence="1">WJC10195</strain>
    </source>
</reference>
<organism evidence="1 2">
    <name type="scientific">Synaphobranchus kaupii</name>
    <name type="common">Kaup's arrowtooth eel</name>
    <dbReference type="NCBI Taxonomy" id="118154"/>
    <lineage>
        <taxon>Eukaryota</taxon>
        <taxon>Metazoa</taxon>
        <taxon>Chordata</taxon>
        <taxon>Craniata</taxon>
        <taxon>Vertebrata</taxon>
        <taxon>Euteleostomi</taxon>
        <taxon>Actinopterygii</taxon>
        <taxon>Neopterygii</taxon>
        <taxon>Teleostei</taxon>
        <taxon>Anguilliformes</taxon>
        <taxon>Synaphobranchidae</taxon>
        <taxon>Synaphobranchus</taxon>
    </lineage>
</organism>
<sequence>MLGREARQLSAGFGPPSTALLPESGLSTAVIVPSLVDRIWRAAGGSREKSPVLFLPPTLRNTDILTAPLPTEQS</sequence>
<keyword evidence="2" id="KW-1185">Reference proteome</keyword>
<accession>A0A9Q1J1K3</accession>
<name>A0A9Q1J1K3_SYNKA</name>
<evidence type="ECO:0000313" key="1">
    <source>
        <dbReference type="EMBL" id="KAJ8364652.1"/>
    </source>
</evidence>
<gene>
    <name evidence="1" type="ORF">SKAU_G00134830</name>
</gene>
<dbReference type="AlphaFoldDB" id="A0A9Q1J1K3"/>
<dbReference type="Proteomes" id="UP001152622">
    <property type="component" value="Chromosome 4"/>
</dbReference>
<dbReference type="EMBL" id="JAINUF010000004">
    <property type="protein sequence ID" value="KAJ8364652.1"/>
    <property type="molecule type" value="Genomic_DNA"/>
</dbReference>
<comment type="caution">
    <text evidence="1">The sequence shown here is derived from an EMBL/GenBank/DDBJ whole genome shotgun (WGS) entry which is preliminary data.</text>
</comment>
<protein>
    <submittedName>
        <fullName evidence="1">Uncharacterized protein</fullName>
    </submittedName>
</protein>
<proteinExistence type="predicted"/>
<evidence type="ECO:0000313" key="2">
    <source>
        <dbReference type="Proteomes" id="UP001152622"/>
    </source>
</evidence>